<dbReference type="GO" id="GO:0000287">
    <property type="term" value="F:magnesium ion binding"/>
    <property type="evidence" value="ECO:0007669"/>
    <property type="project" value="TreeGrafter"/>
</dbReference>
<dbReference type="Proteomes" id="UP000051269">
    <property type="component" value="Unassembled WGS sequence"/>
</dbReference>
<dbReference type="AlphaFoldDB" id="A0A0R2RH08"/>
<dbReference type="GO" id="GO:0016791">
    <property type="term" value="F:phosphatase activity"/>
    <property type="evidence" value="ECO:0007669"/>
    <property type="project" value="TreeGrafter"/>
</dbReference>
<evidence type="ECO:0000313" key="3">
    <source>
        <dbReference type="Proteomes" id="UP000051269"/>
    </source>
</evidence>
<dbReference type="PANTHER" id="PTHR10000">
    <property type="entry name" value="PHOSPHOSERINE PHOSPHATASE"/>
    <property type="match status" value="1"/>
</dbReference>
<evidence type="ECO:0000313" key="2">
    <source>
        <dbReference type="EMBL" id="KRO61836.1"/>
    </source>
</evidence>
<protein>
    <recommendedName>
        <fullName evidence="1">Sucrose phosphatase-like domain-containing protein</fullName>
    </recommendedName>
</protein>
<gene>
    <name evidence="2" type="ORF">ABR82_04050</name>
</gene>
<dbReference type="Pfam" id="PF08282">
    <property type="entry name" value="Hydrolase_3"/>
    <property type="match status" value="1"/>
</dbReference>
<dbReference type="InterPro" id="IPR036412">
    <property type="entry name" value="HAD-like_sf"/>
</dbReference>
<dbReference type="InterPro" id="IPR006380">
    <property type="entry name" value="SPP-like_dom"/>
</dbReference>
<proteinExistence type="predicted"/>
<dbReference type="InterPro" id="IPR023214">
    <property type="entry name" value="HAD_sf"/>
</dbReference>
<dbReference type="Pfam" id="PF05116">
    <property type="entry name" value="S6PP"/>
    <property type="match status" value="1"/>
</dbReference>
<name>A0A0R2RH08_9BACT</name>
<dbReference type="Gene3D" id="3.40.50.1000">
    <property type="entry name" value="HAD superfamily/HAD-like"/>
    <property type="match status" value="2"/>
</dbReference>
<dbReference type="InterPro" id="IPR006379">
    <property type="entry name" value="HAD-SF_hydro_IIB"/>
</dbReference>
<dbReference type="GO" id="GO:0005829">
    <property type="term" value="C:cytosol"/>
    <property type="evidence" value="ECO:0007669"/>
    <property type="project" value="TreeGrafter"/>
</dbReference>
<sequence>MKARLVCTDFDGTLAGENPEEPLAPEFFRWLSQSRKKAEIAWVIATGRSWESLREALVFHQAPTMPDWIITVEREIHQIKEGEAQSLEAWNKCCTETHQALFGRHGALLERIEREIGSTDEVTVIPDAGAIGLVAGSQKSIDRTHALVSEIIREHPEISTVRNGPYFRFAHVDYHKGSCLAEIQKLLDLAPSSTFIAGDNLNDLPMLQRKFGHYLACPSNSVPEVLTQVRNEGGYLAQQEAGAGIAEALFHWFPLSA</sequence>
<reference evidence="2 3" key="1">
    <citation type="submission" date="2015-10" db="EMBL/GenBank/DDBJ databases">
        <title>Metagenome-Assembled Genomes uncover a global brackish microbiome.</title>
        <authorList>
            <person name="Hugerth L.W."/>
            <person name="Larsson J."/>
            <person name="Alneberg J."/>
            <person name="Lindh M.V."/>
            <person name="Legrand C."/>
            <person name="Pinhassi J."/>
            <person name="Andersson A.F."/>
        </authorList>
    </citation>
    <scope>NUCLEOTIDE SEQUENCE [LARGE SCALE GENOMIC DNA]</scope>
    <source>
        <strain evidence="2">BACL18 MAG-120507-bin52</strain>
    </source>
</reference>
<evidence type="ECO:0000259" key="1">
    <source>
        <dbReference type="Pfam" id="PF05116"/>
    </source>
</evidence>
<dbReference type="PANTHER" id="PTHR10000:SF8">
    <property type="entry name" value="HAD SUPERFAMILY HYDROLASE-LIKE, TYPE 3"/>
    <property type="match status" value="1"/>
</dbReference>
<accession>A0A0R2RH08</accession>
<comment type="caution">
    <text evidence="2">The sequence shown here is derived from an EMBL/GenBank/DDBJ whole genome shotgun (WGS) entry which is preliminary data.</text>
</comment>
<dbReference type="NCBIfam" id="TIGR01484">
    <property type="entry name" value="HAD-SF-IIB"/>
    <property type="match status" value="1"/>
</dbReference>
<organism evidence="2 3">
    <name type="scientific">Verrucomicrobia subdivision 6 bacterium BACL9 MAG-120507-bin52</name>
    <dbReference type="NCBI Taxonomy" id="1655590"/>
    <lineage>
        <taxon>Bacteria</taxon>
        <taxon>Pseudomonadati</taxon>
        <taxon>Verrucomicrobiota</taxon>
        <taxon>Verrucomicrobiia</taxon>
        <taxon>Verrucomicrobiales</taxon>
        <taxon>Verrucomicrobia subdivision 6</taxon>
    </lineage>
</organism>
<feature type="domain" description="Sucrose phosphatase-like" evidence="1">
    <location>
        <begin position="4"/>
        <end position="96"/>
    </location>
</feature>
<dbReference type="EMBL" id="LIBO01000193">
    <property type="protein sequence ID" value="KRO61836.1"/>
    <property type="molecule type" value="Genomic_DNA"/>
</dbReference>
<dbReference type="SUPFAM" id="SSF56784">
    <property type="entry name" value="HAD-like"/>
    <property type="match status" value="1"/>
</dbReference>